<dbReference type="Gene3D" id="3.10.510.20">
    <property type="entry name" value="YcgL domain"/>
    <property type="match status" value="1"/>
</dbReference>
<dbReference type="PANTHER" id="PTHR38109">
    <property type="entry name" value="PROTEIN YCGL"/>
    <property type="match status" value="1"/>
</dbReference>
<organism evidence="3 4">
    <name type="scientific">Shewanella zhuhaiensis</name>
    <dbReference type="NCBI Taxonomy" id="2919576"/>
    <lineage>
        <taxon>Bacteria</taxon>
        <taxon>Pseudomonadati</taxon>
        <taxon>Pseudomonadota</taxon>
        <taxon>Gammaproteobacteria</taxon>
        <taxon>Alteromonadales</taxon>
        <taxon>Shewanellaceae</taxon>
        <taxon>Shewanella</taxon>
    </lineage>
</organism>
<feature type="domain" description="YcgL" evidence="2">
    <location>
        <begin position="1"/>
        <end position="85"/>
    </location>
</feature>
<comment type="caution">
    <text evidence="3">The sequence shown here is derived from an EMBL/GenBank/DDBJ whole genome shotgun (WGS) entry which is preliminary data.</text>
</comment>
<name>A0AAJ1BGC8_9GAMM</name>
<evidence type="ECO:0000259" key="2">
    <source>
        <dbReference type="PROSITE" id="PS51648"/>
    </source>
</evidence>
<evidence type="ECO:0000256" key="1">
    <source>
        <dbReference type="HAMAP-Rule" id="MF_01866"/>
    </source>
</evidence>
<dbReference type="Pfam" id="PF05166">
    <property type="entry name" value="YcgL"/>
    <property type="match status" value="1"/>
</dbReference>
<dbReference type="SUPFAM" id="SSF160191">
    <property type="entry name" value="YcgL-like"/>
    <property type="match status" value="1"/>
</dbReference>
<protein>
    <recommendedName>
        <fullName evidence="1">YcgL domain-containing protein MJ923_08160</fullName>
    </recommendedName>
</protein>
<dbReference type="PROSITE" id="PS51648">
    <property type="entry name" value="YCGL"/>
    <property type="match status" value="1"/>
</dbReference>
<gene>
    <name evidence="3" type="ORF">MJ923_08160</name>
</gene>
<dbReference type="HAMAP" id="MF_01866">
    <property type="entry name" value="UPF0745"/>
    <property type="match status" value="1"/>
</dbReference>
<keyword evidence="4" id="KW-1185">Reference proteome</keyword>
<dbReference type="AlphaFoldDB" id="A0AAJ1BGC8"/>
<dbReference type="InterPro" id="IPR027354">
    <property type="entry name" value="YcgL_dom"/>
</dbReference>
<proteinExistence type="inferred from homology"/>
<dbReference type="InterPro" id="IPR038068">
    <property type="entry name" value="YcgL-like_sf"/>
</dbReference>
<dbReference type="PANTHER" id="PTHR38109:SF1">
    <property type="entry name" value="PROTEIN YCGL"/>
    <property type="match status" value="1"/>
</dbReference>
<dbReference type="Proteomes" id="UP001297581">
    <property type="component" value="Unassembled WGS sequence"/>
</dbReference>
<evidence type="ECO:0000313" key="4">
    <source>
        <dbReference type="Proteomes" id="UP001297581"/>
    </source>
</evidence>
<evidence type="ECO:0000313" key="3">
    <source>
        <dbReference type="EMBL" id="MCH4294279.1"/>
    </source>
</evidence>
<accession>A0AAJ1BGC8</accession>
<dbReference type="RefSeq" id="WP_126169465.1">
    <property type="nucleotide sequence ID" value="NZ_JAKUDL010000002.1"/>
</dbReference>
<reference evidence="3 4" key="1">
    <citation type="submission" date="2022-02" db="EMBL/GenBank/DDBJ databases">
        <title>The genome sequence of Shewanella sp. 3B26.</title>
        <authorList>
            <person name="Du J."/>
        </authorList>
    </citation>
    <scope>NUCLEOTIDE SEQUENCE [LARGE SCALE GENOMIC DNA]</scope>
    <source>
        <strain evidence="3 4">3B26</strain>
    </source>
</reference>
<sequence>MICAVYKSSRKEETFLFVPKREDFSQVPEPLMQMFGQPKLVMLLPLDKKDKLGIADISKVRAELEQKGYYLQIPPPKENLLTEHRRSLGIED</sequence>
<dbReference type="EMBL" id="JAKUDL010000002">
    <property type="protein sequence ID" value="MCH4294279.1"/>
    <property type="molecule type" value="Genomic_DNA"/>
</dbReference>